<keyword evidence="9" id="KW-0119">Carbohydrate metabolism</keyword>
<dbReference type="InterPro" id="IPR013148">
    <property type="entry name" value="Glyco_hydro_32_N"/>
</dbReference>
<dbReference type="InterPro" id="IPR013320">
    <property type="entry name" value="ConA-like_dom_sf"/>
</dbReference>
<dbReference type="Proteomes" id="UP000315103">
    <property type="component" value="Unassembled WGS sequence"/>
</dbReference>
<dbReference type="SUPFAM" id="SSF49899">
    <property type="entry name" value="Concanavalin A-like lectins/glucanases"/>
    <property type="match status" value="1"/>
</dbReference>
<dbReference type="InterPro" id="IPR051214">
    <property type="entry name" value="GH32_Enzymes"/>
</dbReference>
<comment type="caution">
    <text evidence="12">The sequence shown here is derived from an EMBL/GenBank/DDBJ whole genome shotgun (WGS) entry which is preliminary data.</text>
</comment>
<keyword evidence="13" id="KW-1185">Reference proteome</keyword>
<dbReference type="Pfam" id="PF08244">
    <property type="entry name" value="Glyco_hydro_32C"/>
    <property type="match status" value="1"/>
</dbReference>
<dbReference type="Pfam" id="PF00251">
    <property type="entry name" value="Glyco_hydro_32N"/>
    <property type="match status" value="1"/>
</dbReference>
<name>A0A558ARC3_9STAP</name>
<reference evidence="12 13" key="1">
    <citation type="submission" date="2019-07" db="EMBL/GenBank/DDBJ databases">
        <title>Salinicoccus cyprini sp. nov., isolated from gastro-intestinal tract of mirror carp, Cyprinus carpio var. specularis, collected from Gobind Sagar Reservoir, Himachal Pradesh, India.</title>
        <authorList>
            <person name="Talwar C."/>
            <person name="Singh A.K."/>
            <person name="Lal R."/>
            <person name="Negi R.K."/>
        </authorList>
    </citation>
    <scope>NUCLEOTIDE SEQUENCE [LARGE SCALE GENOMIC DNA]</scope>
    <source>
        <strain evidence="12 13">CT19</strain>
    </source>
</reference>
<dbReference type="SMART" id="SM00640">
    <property type="entry name" value="Glyco_32"/>
    <property type="match status" value="1"/>
</dbReference>
<comment type="catalytic activity">
    <reaction evidence="8">
        <text>Hydrolysis of terminal non-reducing beta-D-fructofuranoside residues in beta-D-fructofuranosides.</text>
        <dbReference type="EC" id="3.2.1.26"/>
    </reaction>
</comment>
<evidence type="ECO:0000256" key="8">
    <source>
        <dbReference type="RuleBase" id="RU362110"/>
    </source>
</evidence>
<evidence type="ECO:0000256" key="3">
    <source>
        <dbReference type="ARBA" id="ARBA00012758"/>
    </source>
</evidence>
<accession>A0A558ARC3</accession>
<sequence>MKEWSRTERYRKIEDVFIEEYEALLHSVEKARWRQKFHVQPVSGLLNDPNGLVQKGDTYHIFFQWFPLGAVHGLKYWYHASSKDLIEFKYEGAANIPDTTWESHGAYSGSALLHEEDIQIFYTGNHRSEDWNRTPYQIRGVFNEETGVVEEKEPVIEGPHPGYTEHYRDPKVWRHEDTFYMIVGAQTTGGRGCVVLYHSKDLKEWRFHAEVKTGLADFGYMWECPDMFNLNGYDVLLFSPQGIANDTGYLNVYQSGCIVGQFDYETAVMDHDAFHLMDYGYDFYAPQTFENSSGERILIGWMGLPETGYPSDEDGWAHCLTIPRKLSIENGRLFQEPIPQLMKYRKAHDSRYKGSKIVDLPETYDLEVNVRTMDDFTLCLLDSGDEYFEITYSSSRSEIQIRRHFNHEVECRYPEYRKAALEEPVHHLRAIVDVSSIELFINHGKYVFTSRMFSEASTHDISAHNISLDDLNIYELEVE</sequence>
<evidence type="ECO:0000256" key="5">
    <source>
        <dbReference type="ARBA" id="ARBA00022801"/>
    </source>
</evidence>
<comment type="pathway">
    <text evidence="1 9">Glycan biosynthesis; sucrose metabolism.</text>
</comment>
<dbReference type="OrthoDB" id="9759709at2"/>
<feature type="domain" description="Glycosyl hydrolase family 32 N-terminal" evidence="10">
    <location>
        <begin position="38"/>
        <end position="337"/>
    </location>
</feature>
<dbReference type="EMBL" id="VMSJ01000006">
    <property type="protein sequence ID" value="TVT26800.1"/>
    <property type="molecule type" value="Genomic_DNA"/>
</dbReference>
<evidence type="ECO:0000256" key="9">
    <source>
        <dbReference type="RuleBase" id="RU365015"/>
    </source>
</evidence>
<dbReference type="RefSeq" id="WP_145290774.1">
    <property type="nucleotide sequence ID" value="NZ_VMSJ01000006.1"/>
</dbReference>
<dbReference type="PANTHER" id="PTHR43101:SF1">
    <property type="entry name" value="BETA-FRUCTOSIDASE"/>
    <property type="match status" value="1"/>
</dbReference>
<dbReference type="PANTHER" id="PTHR43101">
    <property type="entry name" value="BETA-FRUCTOSIDASE"/>
    <property type="match status" value="1"/>
</dbReference>
<comment type="function">
    <text evidence="9">Enables the bacterium to metabolize sucrose as a sole carbon source.</text>
</comment>
<gene>
    <name evidence="12" type="ORF">FO441_12395</name>
</gene>
<dbReference type="PROSITE" id="PS00609">
    <property type="entry name" value="GLYCOSYL_HYDROL_F32"/>
    <property type="match status" value="1"/>
</dbReference>
<dbReference type="GO" id="GO:0005737">
    <property type="term" value="C:cytoplasm"/>
    <property type="evidence" value="ECO:0007669"/>
    <property type="project" value="UniProtKB-SubCell"/>
</dbReference>
<protein>
    <recommendedName>
        <fullName evidence="4 8">Sucrose-6-phosphate hydrolase</fullName>
        <ecNumber evidence="3 8">3.2.1.26</ecNumber>
    </recommendedName>
    <alternativeName>
        <fullName evidence="7 9">Invertase</fullName>
    </alternativeName>
</protein>
<dbReference type="InterPro" id="IPR023296">
    <property type="entry name" value="Glyco_hydro_beta-prop_sf"/>
</dbReference>
<dbReference type="EC" id="3.2.1.26" evidence="3 8"/>
<evidence type="ECO:0000259" key="11">
    <source>
        <dbReference type="Pfam" id="PF08244"/>
    </source>
</evidence>
<dbReference type="InterPro" id="IPR018053">
    <property type="entry name" value="Glyco_hydro_32_AS"/>
</dbReference>
<evidence type="ECO:0000259" key="10">
    <source>
        <dbReference type="Pfam" id="PF00251"/>
    </source>
</evidence>
<evidence type="ECO:0000256" key="4">
    <source>
        <dbReference type="ARBA" id="ARBA00019623"/>
    </source>
</evidence>
<proteinExistence type="inferred from homology"/>
<evidence type="ECO:0000256" key="2">
    <source>
        <dbReference type="ARBA" id="ARBA00009902"/>
    </source>
</evidence>
<dbReference type="UniPathway" id="UPA00238"/>
<comment type="subcellular location">
    <subcellularLocation>
        <location evidence="9">Cytoplasm</location>
    </subcellularLocation>
</comment>
<dbReference type="SUPFAM" id="SSF75005">
    <property type="entry name" value="Arabinanase/levansucrase/invertase"/>
    <property type="match status" value="1"/>
</dbReference>
<dbReference type="InterPro" id="IPR013189">
    <property type="entry name" value="Glyco_hydro_32_C"/>
</dbReference>
<dbReference type="NCBIfam" id="TIGR01322">
    <property type="entry name" value="scrB_fam"/>
    <property type="match status" value="1"/>
</dbReference>
<comment type="similarity">
    <text evidence="2 8">Belongs to the glycosyl hydrolase 32 family.</text>
</comment>
<dbReference type="InterPro" id="IPR001362">
    <property type="entry name" value="Glyco_hydro_32"/>
</dbReference>
<organism evidence="12 13">
    <name type="scientific">Salinicoccus cyprini</name>
    <dbReference type="NCBI Taxonomy" id="2493691"/>
    <lineage>
        <taxon>Bacteria</taxon>
        <taxon>Bacillati</taxon>
        <taxon>Bacillota</taxon>
        <taxon>Bacilli</taxon>
        <taxon>Bacillales</taxon>
        <taxon>Staphylococcaceae</taxon>
        <taxon>Salinicoccus</taxon>
    </lineage>
</organism>
<keyword evidence="6 8" id="KW-0326">Glycosidase</keyword>
<evidence type="ECO:0000256" key="1">
    <source>
        <dbReference type="ARBA" id="ARBA00004914"/>
    </source>
</evidence>
<dbReference type="GO" id="GO:0005985">
    <property type="term" value="P:sucrose metabolic process"/>
    <property type="evidence" value="ECO:0007669"/>
    <property type="project" value="UniProtKB-UniPathway"/>
</dbReference>
<evidence type="ECO:0000256" key="7">
    <source>
        <dbReference type="ARBA" id="ARBA00033367"/>
    </source>
</evidence>
<dbReference type="GO" id="GO:0004564">
    <property type="term" value="F:beta-fructofuranosidase activity"/>
    <property type="evidence" value="ECO:0007669"/>
    <property type="project" value="UniProtKB-EC"/>
</dbReference>
<evidence type="ECO:0000313" key="12">
    <source>
        <dbReference type="EMBL" id="TVT26800.1"/>
    </source>
</evidence>
<evidence type="ECO:0000313" key="13">
    <source>
        <dbReference type="Proteomes" id="UP000315103"/>
    </source>
</evidence>
<feature type="domain" description="Glycosyl hydrolase family 32 C-terminal" evidence="11">
    <location>
        <begin position="363"/>
        <end position="466"/>
    </location>
</feature>
<keyword evidence="5 8" id="KW-0378">Hydrolase</keyword>
<dbReference type="CDD" id="cd18623">
    <property type="entry name" value="GH32_ScrB-like"/>
    <property type="match status" value="1"/>
</dbReference>
<dbReference type="InterPro" id="IPR006232">
    <property type="entry name" value="Suc6P_hydrolase"/>
</dbReference>
<dbReference type="Gene3D" id="2.115.10.20">
    <property type="entry name" value="Glycosyl hydrolase domain, family 43"/>
    <property type="match status" value="1"/>
</dbReference>
<evidence type="ECO:0000256" key="6">
    <source>
        <dbReference type="ARBA" id="ARBA00023295"/>
    </source>
</evidence>
<dbReference type="Gene3D" id="2.60.120.560">
    <property type="entry name" value="Exo-inulinase, domain 1"/>
    <property type="match status" value="1"/>
</dbReference>
<dbReference type="AlphaFoldDB" id="A0A558ARC3"/>
<keyword evidence="9" id="KW-0963">Cytoplasm</keyword>